<organism evidence="2 3">
    <name type="scientific">Lysinibacillus pinottii</name>
    <dbReference type="NCBI Taxonomy" id="2973932"/>
    <lineage>
        <taxon>Bacteria</taxon>
        <taxon>Bacillati</taxon>
        <taxon>Bacillota</taxon>
        <taxon>Bacilli</taxon>
        <taxon>Bacillales</taxon>
        <taxon>Bacillaceae</taxon>
        <taxon>Lysinibacillus</taxon>
    </lineage>
</organism>
<evidence type="ECO:0000313" key="3">
    <source>
        <dbReference type="Proteomes" id="UP001525021"/>
    </source>
</evidence>
<dbReference type="RefSeq" id="WP_257216129.1">
    <property type="nucleotide sequence ID" value="NZ_JANTOO010000010.1"/>
</dbReference>
<protein>
    <recommendedName>
        <fullName evidence="4">LPXTG cell wall anchor domain-containing protein</fullName>
    </recommendedName>
</protein>
<sequence length="44" mass="5234">MSSSYQVRDSYFMIVDPLSVIMIGMTFLFLLMFVLVLWKKRNNV</sequence>
<proteinExistence type="predicted"/>
<dbReference type="EMBL" id="JANTOO010000010">
    <property type="protein sequence ID" value="MCS1396325.1"/>
    <property type="molecule type" value="Genomic_DNA"/>
</dbReference>
<comment type="caution">
    <text evidence="2">The sequence shown here is derived from an EMBL/GenBank/DDBJ whole genome shotgun (WGS) entry which is preliminary data.</text>
</comment>
<feature type="transmembrane region" description="Helical" evidence="1">
    <location>
        <begin position="20"/>
        <end position="38"/>
    </location>
</feature>
<keyword evidence="1" id="KW-0812">Transmembrane</keyword>
<gene>
    <name evidence="2" type="ORF">NXZ79_09800</name>
</gene>
<reference evidence="2 3" key="1">
    <citation type="submission" date="2022-08" db="EMBL/GenBank/DDBJ databases">
        <title>Lysinibacillus sequencing.</title>
        <authorList>
            <person name="Dunlap C."/>
        </authorList>
    </citation>
    <scope>NUCLEOTIDE SEQUENCE [LARGE SCALE GENOMIC DNA]</scope>
    <source>
        <strain evidence="2 3">PB211</strain>
    </source>
</reference>
<keyword evidence="1" id="KW-1133">Transmembrane helix</keyword>
<keyword evidence="3" id="KW-1185">Reference proteome</keyword>
<dbReference type="Proteomes" id="UP001525021">
    <property type="component" value="Unassembled WGS sequence"/>
</dbReference>
<keyword evidence="1" id="KW-0472">Membrane</keyword>
<evidence type="ECO:0000313" key="2">
    <source>
        <dbReference type="EMBL" id="MCS1396325.1"/>
    </source>
</evidence>
<evidence type="ECO:0000256" key="1">
    <source>
        <dbReference type="SAM" id="Phobius"/>
    </source>
</evidence>
<evidence type="ECO:0008006" key="4">
    <source>
        <dbReference type="Google" id="ProtNLM"/>
    </source>
</evidence>
<accession>A0ABT2DNF6</accession>
<name>A0ABT2DNF6_9BACI</name>